<feature type="non-terminal residue" evidence="11">
    <location>
        <position position="1"/>
    </location>
</feature>
<feature type="compositionally biased region" description="Acidic residues" evidence="9">
    <location>
        <begin position="409"/>
        <end position="419"/>
    </location>
</feature>
<keyword evidence="5 8" id="KW-0863">Zinc-finger</keyword>
<evidence type="ECO:0000256" key="8">
    <source>
        <dbReference type="PROSITE-ProRule" id="PRU00042"/>
    </source>
</evidence>
<dbReference type="InterPro" id="IPR050752">
    <property type="entry name" value="C2H2-ZF_domain"/>
</dbReference>
<accession>A0ABD0JIK5</accession>
<feature type="domain" description="C2H2-type" evidence="10">
    <location>
        <begin position="488"/>
        <end position="510"/>
    </location>
</feature>
<dbReference type="Gene3D" id="3.30.160.60">
    <property type="entry name" value="Classic Zinc Finger"/>
    <property type="match status" value="3"/>
</dbReference>
<evidence type="ECO:0000256" key="3">
    <source>
        <dbReference type="ARBA" id="ARBA00022723"/>
    </source>
</evidence>
<dbReference type="PANTHER" id="PTHR24384:SF218">
    <property type="entry name" value="ZINC FINGER PROTEIN 502"/>
    <property type="match status" value="1"/>
</dbReference>
<dbReference type="EMBL" id="JACVVK020000429">
    <property type="protein sequence ID" value="KAK7474674.1"/>
    <property type="molecule type" value="Genomic_DNA"/>
</dbReference>
<dbReference type="GO" id="GO:0005634">
    <property type="term" value="C:nucleus"/>
    <property type="evidence" value="ECO:0007669"/>
    <property type="project" value="UniProtKB-SubCell"/>
</dbReference>
<dbReference type="GO" id="GO:0003677">
    <property type="term" value="F:DNA binding"/>
    <property type="evidence" value="ECO:0007669"/>
    <property type="project" value="UniProtKB-KW"/>
</dbReference>
<keyword evidence="7" id="KW-0539">Nucleus</keyword>
<dbReference type="InterPro" id="IPR036236">
    <property type="entry name" value="Znf_C2H2_sf"/>
</dbReference>
<keyword evidence="3" id="KW-0479">Metal-binding</keyword>
<dbReference type="SUPFAM" id="SSF57667">
    <property type="entry name" value="beta-beta-alpha zinc fingers"/>
    <property type="match status" value="2"/>
</dbReference>
<protein>
    <recommendedName>
        <fullName evidence="10">C2H2-type domain-containing protein</fullName>
    </recommendedName>
</protein>
<dbReference type="PROSITE" id="PS50157">
    <property type="entry name" value="ZINC_FINGER_C2H2_2"/>
    <property type="match status" value="5"/>
</dbReference>
<evidence type="ECO:0000313" key="11">
    <source>
        <dbReference type="EMBL" id="KAK7474674.1"/>
    </source>
</evidence>
<feature type="domain" description="C2H2-type" evidence="10">
    <location>
        <begin position="526"/>
        <end position="553"/>
    </location>
</feature>
<evidence type="ECO:0000256" key="7">
    <source>
        <dbReference type="ARBA" id="ARBA00023242"/>
    </source>
</evidence>
<dbReference type="FunFam" id="3.30.160.60:FF:000040">
    <property type="entry name" value="RB associated KRAB zinc finger"/>
    <property type="match status" value="1"/>
</dbReference>
<dbReference type="SMART" id="SM00355">
    <property type="entry name" value="ZnF_C2H2"/>
    <property type="match status" value="6"/>
</dbReference>
<evidence type="ECO:0000256" key="1">
    <source>
        <dbReference type="ARBA" id="ARBA00004123"/>
    </source>
</evidence>
<evidence type="ECO:0000256" key="6">
    <source>
        <dbReference type="ARBA" id="ARBA00022833"/>
    </source>
</evidence>
<evidence type="ECO:0000256" key="2">
    <source>
        <dbReference type="ARBA" id="ARBA00006991"/>
    </source>
</evidence>
<sequence>WMKPRCKFCGLRLRNEAVITRHIEIVHGEEDVSAGLDHIWKEKQMCQPPFNITPDLFRCLRGIGETVQTSVEEMTLESERHTMKSEVGSDILVMITPDNPGDFFSRWQNVGRAVGVTTDTEIASFLLQHYENTRDEVRSQATCVRCHTPLNVLCQRCSLASQPPSSQGHAEHSYVAPAVSGERTVSTAVSELQQENVQAYLSQLGISGKVVKVQQIQSAHAQQGTEELEIVVLDMPPDSADSERAHIVAEAAAPLGQASDAGVTASSDDLPPANQYEQIPEIPQVKVKLEVGSNTDYICEECGYSFANKTLWRKHVQVHESAAVKSQGDTVLQHPASTAADKAPEVKGRGTRSSVRRGRKAAESSDAPTLKSSDTSVLESADSGTQQIKSADASLPPESSEQSPQLPDGVDESPDDDDHEPLPESPPEPPQTKKRKRSIKQAQTTTARKVRKTCTTDRPYVCQTCGSAFKRNCHLTEHERIHSGVRPYMCENCSATFVRLKELNRHKQLQVCSDLSAKDGGTVRVRACYWCKETFTNWLDYKDHARGHKGDKPYQCKECSYACRIPSDLKIHEAQKHLGLRPFACSQCDQAFAVKR</sequence>
<comment type="subcellular location">
    <subcellularLocation>
        <location evidence="1">Nucleus</location>
    </subcellularLocation>
</comment>
<gene>
    <name evidence="11" type="ORF">BaRGS_00034098</name>
</gene>
<keyword evidence="6" id="KW-0862">Zinc</keyword>
<keyword evidence="4" id="KW-0677">Repeat</keyword>
<dbReference type="PANTHER" id="PTHR24384">
    <property type="entry name" value="FINGER PUTATIVE TRANSCRIPTION FACTOR FAMILY-RELATED"/>
    <property type="match status" value="1"/>
</dbReference>
<keyword evidence="12" id="KW-1185">Reference proteome</keyword>
<comment type="caution">
    <text evidence="11">The sequence shown here is derived from an EMBL/GenBank/DDBJ whole genome shotgun (WGS) entry which is preliminary data.</text>
</comment>
<feature type="region of interest" description="Disordered" evidence="9">
    <location>
        <begin position="324"/>
        <end position="450"/>
    </location>
</feature>
<feature type="non-terminal residue" evidence="11">
    <location>
        <position position="596"/>
    </location>
</feature>
<evidence type="ECO:0000256" key="4">
    <source>
        <dbReference type="ARBA" id="ARBA00022737"/>
    </source>
</evidence>
<evidence type="ECO:0000256" key="9">
    <source>
        <dbReference type="SAM" id="MobiDB-lite"/>
    </source>
</evidence>
<reference evidence="11 12" key="1">
    <citation type="journal article" date="2023" name="Sci. Data">
        <title>Genome assembly of the Korean intertidal mud-creeper Batillaria attramentaria.</title>
        <authorList>
            <person name="Patra A.K."/>
            <person name="Ho P.T."/>
            <person name="Jun S."/>
            <person name="Lee S.J."/>
            <person name="Kim Y."/>
            <person name="Won Y.J."/>
        </authorList>
    </citation>
    <scope>NUCLEOTIDE SEQUENCE [LARGE SCALE GENOMIC DNA]</scope>
    <source>
        <strain evidence="11">Wonlab-2016</strain>
    </source>
</reference>
<dbReference type="AlphaFoldDB" id="A0ABD0JIK5"/>
<comment type="similarity">
    <text evidence="2">Belongs to the krueppel C2H2-type zinc-finger protein family.</text>
</comment>
<dbReference type="PROSITE" id="PS00028">
    <property type="entry name" value="ZINC_FINGER_C2H2_1"/>
    <property type="match status" value="5"/>
</dbReference>
<dbReference type="Pfam" id="PF00096">
    <property type="entry name" value="zf-C2H2"/>
    <property type="match status" value="2"/>
</dbReference>
<feature type="domain" description="C2H2-type" evidence="10">
    <location>
        <begin position="460"/>
        <end position="487"/>
    </location>
</feature>
<feature type="domain" description="C2H2-type" evidence="10">
    <location>
        <begin position="297"/>
        <end position="324"/>
    </location>
</feature>
<feature type="compositionally biased region" description="Low complexity" evidence="9">
    <location>
        <begin position="394"/>
        <end position="408"/>
    </location>
</feature>
<feature type="compositionally biased region" description="Polar residues" evidence="9">
    <location>
        <begin position="366"/>
        <end position="389"/>
    </location>
</feature>
<organism evidence="11 12">
    <name type="scientific">Batillaria attramentaria</name>
    <dbReference type="NCBI Taxonomy" id="370345"/>
    <lineage>
        <taxon>Eukaryota</taxon>
        <taxon>Metazoa</taxon>
        <taxon>Spiralia</taxon>
        <taxon>Lophotrochozoa</taxon>
        <taxon>Mollusca</taxon>
        <taxon>Gastropoda</taxon>
        <taxon>Caenogastropoda</taxon>
        <taxon>Sorbeoconcha</taxon>
        <taxon>Cerithioidea</taxon>
        <taxon>Batillariidae</taxon>
        <taxon>Batillaria</taxon>
    </lineage>
</organism>
<dbReference type="Proteomes" id="UP001519460">
    <property type="component" value="Unassembled WGS sequence"/>
</dbReference>
<name>A0ABD0JIK5_9CAEN</name>
<proteinExistence type="inferred from homology"/>
<dbReference type="GO" id="GO:0008270">
    <property type="term" value="F:zinc ion binding"/>
    <property type="evidence" value="ECO:0007669"/>
    <property type="project" value="UniProtKB-KW"/>
</dbReference>
<dbReference type="InterPro" id="IPR013087">
    <property type="entry name" value="Znf_C2H2_type"/>
</dbReference>
<feature type="domain" description="C2H2-type" evidence="10">
    <location>
        <begin position="554"/>
        <end position="582"/>
    </location>
</feature>
<evidence type="ECO:0000256" key="5">
    <source>
        <dbReference type="ARBA" id="ARBA00022771"/>
    </source>
</evidence>
<evidence type="ECO:0000259" key="10">
    <source>
        <dbReference type="PROSITE" id="PS50157"/>
    </source>
</evidence>
<evidence type="ECO:0000313" key="12">
    <source>
        <dbReference type="Proteomes" id="UP001519460"/>
    </source>
</evidence>